<dbReference type="Gene3D" id="3.30.160.110">
    <property type="entry name" value="Siroheme synthase, domain 2"/>
    <property type="match status" value="1"/>
</dbReference>
<evidence type="ECO:0000313" key="8">
    <source>
        <dbReference type="Proteomes" id="UP001500713"/>
    </source>
</evidence>
<organism evidence="7 8">
    <name type="scientific">Parasphingorhabdus litoris</name>
    <dbReference type="NCBI Taxonomy" id="394733"/>
    <lineage>
        <taxon>Bacteria</taxon>
        <taxon>Pseudomonadati</taxon>
        <taxon>Pseudomonadota</taxon>
        <taxon>Alphaproteobacteria</taxon>
        <taxon>Sphingomonadales</taxon>
        <taxon>Sphingomonadaceae</taxon>
        <taxon>Parasphingorhabdus</taxon>
    </lineage>
</organism>
<dbReference type="NCBIfam" id="TIGR01470">
    <property type="entry name" value="cysG_Nterm"/>
    <property type="match status" value="1"/>
</dbReference>
<gene>
    <name evidence="7" type="ORF">GCM10009096_20160</name>
</gene>
<name>A0ABN1AJP6_9SPHN</name>
<dbReference type="Proteomes" id="UP001500713">
    <property type="component" value="Unassembled WGS sequence"/>
</dbReference>
<dbReference type="PANTHER" id="PTHR35330:SF1">
    <property type="entry name" value="SIROHEME BIOSYNTHESIS PROTEIN MET8"/>
    <property type="match status" value="1"/>
</dbReference>
<dbReference type="SUPFAM" id="SSF53790">
    <property type="entry name" value="Tetrapyrrole methylase"/>
    <property type="match status" value="1"/>
</dbReference>
<keyword evidence="4" id="KW-0520">NAD</keyword>
<dbReference type="EMBL" id="BAAAEM010000002">
    <property type="protein sequence ID" value="GAA0478213.1"/>
    <property type="molecule type" value="Genomic_DNA"/>
</dbReference>
<protein>
    <recommendedName>
        <fullName evidence="2">precorrin-2 dehydrogenase</fullName>
        <ecNumber evidence="2">1.3.1.76</ecNumber>
    </recommendedName>
</protein>
<evidence type="ECO:0000256" key="5">
    <source>
        <dbReference type="ARBA" id="ARBA00023244"/>
    </source>
</evidence>
<keyword evidence="5" id="KW-0627">Porphyrin biosynthesis</keyword>
<evidence type="ECO:0000256" key="3">
    <source>
        <dbReference type="ARBA" id="ARBA00023002"/>
    </source>
</evidence>
<evidence type="ECO:0000256" key="4">
    <source>
        <dbReference type="ARBA" id="ARBA00023027"/>
    </source>
</evidence>
<sequence length="256" mass="27315">MDQLPIFVTLKGRKVILLGSGEMADAKRRLYERAGAAITDDEAADAAMAVVAFEDDDEADAAVKRLKARGLLVNAVDRSALCDYTTPAIIDRDPVLIAIGTGGASAGLAKAVRQRLEQMLPAGLGKLARGLLAARARVKEIWPDGADRRRAIDAALNPGGTLDPFADHDAQAIDHWLTDPAAGNQTGLIELSLHSADPDDLTIKQARLLGQADVIYADTKIPEAILIRARADAERFDLDAFDATQITGLTLVIRYG</sequence>
<dbReference type="InterPro" id="IPR014777">
    <property type="entry name" value="4pyrrole_Mease_sub1"/>
</dbReference>
<dbReference type="InterPro" id="IPR006367">
    <property type="entry name" value="Sirohaem_synthase_N"/>
</dbReference>
<dbReference type="InterPro" id="IPR036291">
    <property type="entry name" value="NAD(P)-bd_dom_sf"/>
</dbReference>
<evidence type="ECO:0000313" key="7">
    <source>
        <dbReference type="EMBL" id="GAA0478213.1"/>
    </source>
</evidence>
<evidence type="ECO:0000256" key="6">
    <source>
        <dbReference type="ARBA" id="ARBA00047561"/>
    </source>
</evidence>
<dbReference type="Pfam" id="PF13241">
    <property type="entry name" value="NAD_binding_7"/>
    <property type="match status" value="1"/>
</dbReference>
<dbReference type="InterPro" id="IPR035996">
    <property type="entry name" value="4pyrrol_Methylase_sf"/>
</dbReference>
<proteinExistence type="predicted"/>
<dbReference type="Gene3D" id="3.40.1010.10">
    <property type="entry name" value="Cobalt-precorrin-4 Transmethylase, Domain 1"/>
    <property type="match status" value="1"/>
</dbReference>
<evidence type="ECO:0000256" key="2">
    <source>
        <dbReference type="ARBA" id="ARBA00012400"/>
    </source>
</evidence>
<keyword evidence="3" id="KW-0560">Oxidoreductase</keyword>
<keyword evidence="8" id="KW-1185">Reference proteome</keyword>
<comment type="catalytic activity">
    <reaction evidence="6">
        <text>precorrin-2 + NAD(+) = sirohydrochlorin + NADH + 2 H(+)</text>
        <dbReference type="Rhea" id="RHEA:15613"/>
        <dbReference type="ChEBI" id="CHEBI:15378"/>
        <dbReference type="ChEBI" id="CHEBI:57540"/>
        <dbReference type="ChEBI" id="CHEBI:57945"/>
        <dbReference type="ChEBI" id="CHEBI:58351"/>
        <dbReference type="ChEBI" id="CHEBI:58827"/>
        <dbReference type="EC" id="1.3.1.76"/>
    </reaction>
</comment>
<dbReference type="InterPro" id="IPR028161">
    <property type="entry name" value="Met8-like"/>
</dbReference>
<accession>A0ABN1AJP6</accession>
<comment type="caution">
    <text evidence="7">The sequence shown here is derived from an EMBL/GenBank/DDBJ whole genome shotgun (WGS) entry which is preliminary data.</text>
</comment>
<dbReference type="SUPFAM" id="SSF75615">
    <property type="entry name" value="Siroheme synthase middle domains-like"/>
    <property type="match status" value="1"/>
</dbReference>
<evidence type="ECO:0000256" key="1">
    <source>
        <dbReference type="ARBA" id="ARBA00005010"/>
    </source>
</evidence>
<dbReference type="PANTHER" id="PTHR35330">
    <property type="entry name" value="SIROHEME BIOSYNTHESIS PROTEIN MET8"/>
    <property type="match status" value="1"/>
</dbReference>
<dbReference type="EC" id="1.3.1.76" evidence="2"/>
<dbReference type="SUPFAM" id="SSF51735">
    <property type="entry name" value="NAD(P)-binding Rossmann-fold domains"/>
    <property type="match status" value="1"/>
</dbReference>
<comment type="pathway">
    <text evidence="1">Porphyrin-containing compound metabolism; siroheme biosynthesis; sirohydrochlorin from precorrin-2: step 1/1.</text>
</comment>
<reference evidence="7 8" key="1">
    <citation type="journal article" date="2019" name="Int. J. Syst. Evol. Microbiol.">
        <title>The Global Catalogue of Microorganisms (GCM) 10K type strain sequencing project: providing services to taxonomists for standard genome sequencing and annotation.</title>
        <authorList>
            <consortium name="The Broad Institute Genomics Platform"/>
            <consortium name="The Broad Institute Genome Sequencing Center for Infectious Disease"/>
            <person name="Wu L."/>
            <person name="Ma J."/>
        </authorList>
    </citation>
    <scope>NUCLEOTIDE SEQUENCE [LARGE SCALE GENOMIC DNA]</scope>
    <source>
        <strain evidence="7 8">JCM 14162</strain>
    </source>
</reference>
<dbReference type="RefSeq" id="WP_229954661.1">
    <property type="nucleotide sequence ID" value="NZ_BAAAEM010000002.1"/>
</dbReference>